<dbReference type="RefSeq" id="WP_073103964.1">
    <property type="nucleotide sequence ID" value="NZ_FQZY01000006.1"/>
</dbReference>
<keyword evidence="1" id="KW-0732">Signal</keyword>
<dbReference type="AlphaFoldDB" id="A0A1M6I3X9"/>
<proteinExistence type="predicted"/>
<protein>
    <recommendedName>
        <fullName evidence="4">Iron Transport-associated domain-containing protein</fullName>
    </recommendedName>
</protein>
<dbReference type="EMBL" id="FQZY01000006">
    <property type="protein sequence ID" value="SHJ29132.1"/>
    <property type="molecule type" value="Genomic_DNA"/>
</dbReference>
<dbReference type="Proteomes" id="UP000184301">
    <property type="component" value="Unassembled WGS sequence"/>
</dbReference>
<gene>
    <name evidence="2" type="ORF">SAMN02745243_00216</name>
</gene>
<accession>A0A1M6I3X9</accession>
<evidence type="ECO:0000313" key="3">
    <source>
        <dbReference type="Proteomes" id="UP000184301"/>
    </source>
</evidence>
<organism evidence="2 3">
    <name type="scientific">Hespellia stercorisuis DSM 15480</name>
    <dbReference type="NCBI Taxonomy" id="1121950"/>
    <lineage>
        <taxon>Bacteria</taxon>
        <taxon>Bacillati</taxon>
        <taxon>Bacillota</taxon>
        <taxon>Clostridia</taxon>
        <taxon>Lachnospirales</taxon>
        <taxon>Lachnospiraceae</taxon>
        <taxon>Hespellia</taxon>
    </lineage>
</organism>
<sequence length="149" mass="15714">MKKLLKKLTAAVLTATVIMAMGVAAFAANGDVATHQAALYKEGTYGTDSKVESMGNGAIGETNAQENSDGTFTVTVGLVEDFKAYGITSNMREITVNGTAATMLDQDGNGKYDAFQFTESMAFPQKLTVSFTIKSSIMPISATGDLVIY</sequence>
<evidence type="ECO:0000256" key="1">
    <source>
        <dbReference type="SAM" id="SignalP"/>
    </source>
</evidence>
<evidence type="ECO:0000313" key="2">
    <source>
        <dbReference type="EMBL" id="SHJ29132.1"/>
    </source>
</evidence>
<name>A0A1M6I3X9_9FIRM</name>
<dbReference type="STRING" id="1121950.SAMN02745243_00216"/>
<reference evidence="2 3" key="1">
    <citation type="submission" date="2016-11" db="EMBL/GenBank/DDBJ databases">
        <authorList>
            <person name="Jaros S."/>
            <person name="Januszkiewicz K."/>
            <person name="Wedrychowicz H."/>
        </authorList>
    </citation>
    <scope>NUCLEOTIDE SEQUENCE [LARGE SCALE GENOMIC DNA]</scope>
    <source>
        <strain evidence="2 3">DSM 15480</strain>
    </source>
</reference>
<keyword evidence="3" id="KW-1185">Reference proteome</keyword>
<feature type="signal peptide" evidence="1">
    <location>
        <begin position="1"/>
        <end position="27"/>
    </location>
</feature>
<evidence type="ECO:0008006" key="4">
    <source>
        <dbReference type="Google" id="ProtNLM"/>
    </source>
</evidence>
<feature type="chain" id="PRO_5012183869" description="Iron Transport-associated domain-containing protein" evidence="1">
    <location>
        <begin position="28"/>
        <end position="149"/>
    </location>
</feature>